<evidence type="ECO:0000256" key="11">
    <source>
        <dbReference type="RuleBase" id="RU004171"/>
    </source>
</evidence>
<comment type="similarity">
    <text evidence="3 11">Belongs to the homoserine dehydrogenase family.</text>
</comment>
<feature type="domain" description="Aspartate/homoserine dehydrogenase NAD-binding" evidence="13">
    <location>
        <begin position="11"/>
        <end position="121"/>
    </location>
</feature>
<accession>A0AAE3R2Z8</accession>
<dbReference type="Gene3D" id="3.40.50.720">
    <property type="entry name" value="NAD(P)-binding Rossmann-like Domain"/>
    <property type="match status" value="1"/>
</dbReference>
<evidence type="ECO:0000256" key="10">
    <source>
        <dbReference type="RuleBase" id="RU000579"/>
    </source>
</evidence>
<evidence type="ECO:0000256" key="3">
    <source>
        <dbReference type="ARBA" id="ARBA00006753"/>
    </source>
</evidence>
<dbReference type="Gene3D" id="3.30.360.10">
    <property type="entry name" value="Dihydrodipicolinate Reductase, domain 2"/>
    <property type="match status" value="1"/>
</dbReference>
<dbReference type="Pfam" id="PF03447">
    <property type="entry name" value="NAD_binding_3"/>
    <property type="match status" value="1"/>
</dbReference>
<proteinExistence type="inferred from homology"/>
<dbReference type="PANTHER" id="PTHR43331:SF1">
    <property type="entry name" value="HOMOSERINE DEHYDROGENASE"/>
    <property type="match status" value="1"/>
</dbReference>
<dbReference type="NCBIfam" id="NF004976">
    <property type="entry name" value="PRK06349.1"/>
    <property type="match status" value="1"/>
</dbReference>
<dbReference type="GO" id="GO:0050661">
    <property type="term" value="F:NADP binding"/>
    <property type="evidence" value="ECO:0007669"/>
    <property type="project" value="InterPro"/>
</dbReference>
<evidence type="ECO:0000256" key="6">
    <source>
        <dbReference type="ARBA" id="ARBA00022605"/>
    </source>
</evidence>
<dbReference type="EC" id="1.1.1.3" evidence="4 10"/>
<dbReference type="InterPro" id="IPR001342">
    <property type="entry name" value="HDH_cat"/>
</dbReference>
<name>A0AAE3R2Z8_9BACT</name>
<dbReference type="RefSeq" id="WP_314509941.1">
    <property type="nucleotide sequence ID" value="NZ_JASJOU010000002.1"/>
</dbReference>
<evidence type="ECO:0000313" key="14">
    <source>
        <dbReference type="EMBL" id="MDJ1500410.1"/>
    </source>
</evidence>
<feature type="domain" description="Homoserine dehydrogenase catalytic" evidence="12">
    <location>
        <begin position="129"/>
        <end position="307"/>
    </location>
</feature>
<evidence type="ECO:0000259" key="13">
    <source>
        <dbReference type="Pfam" id="PF03447"/>
    </source>
</evidence>
<protein>
    <recommendedName>
        <fullName evidence="5 10">Homoserine dehydrogenase</fullName>
        <ecNumber evidence="4 10">1.1.1.3</ecNumber>
    </recommendedName>
</protein>
<evidence type="ECO:0000256" key="8">
    <source>
        <dbReference type="ARBA" id="ARBA00023002"/>
    </source>
</evidence>
<dbReference type="PROSITE" id="PS01042">
    <property type="entry name" value="HOMOSER_DHGENASE"/>
    <property type="match status" value="1"/>
</dbReference>
<dbReference type="GO" id="GO:0009086">
    <property type="term" value="P:methionine biosynthetic process"/>
    <property type="evidence" value="ECO:0007669"/>
    <property type="project" value="UniProtKB-KW"/>
</dbReference>
<dbReference type="Proteomes" id="UP001232063">
    <property type="component" value="Unassembled WGS sequence"/>
</dbReference>
<evidence type="ECO:0000256" key="5">
    <source>
        <dbReference type="ARBA" id="ARBA00013376"/>
    </source>
</evidence>
<reference evidence="14" key="1">
    <citation type="submission" date="2023-05" db="EMBL/GenBank/DDBJ databases">
        <authorList>
            <person name="Zhang X."/>
        </authorList>
    </citation>
    <scope>NUCLEOTIDE SEQUENCE</scope>
    <source>
        <strain evidence="14">BD1B2-1</strain>
    </source>
</reference>
<comment type="pathway">
    <text evidence="2 10">Amino-acid biosynthesis; L-methionine biosynthesis via de novo pathway; L-homoserine from L-aspartate: step 3/3.</text>
</comment>
<dbReference type="SUPFAM" id="SSF55347">
    <property type="entry name" value="Glyceraldehyde-3-phosphate dehydrogenase-like, C-terminal domain"/>
    <property type="match status" value="1"/>
</dbReference>
<dbReference type="AlphaFoldDB" id="A0AAE3R2Z8"/>
<dbReference type="EMBL" id="JASJOU010000002">
    <property type="protein sequence ID" value="MDJ1500410.1"/>
    <property type="molecule type" value="Genomic_DNA"/>
</dbReference>
<dbReference type="Pfam" id="PF00742">
    <property type="entry name" value="Homoserine_dh"/>
    <property type="match status" value="1"/>
</dbReference>
<keyword evidence="15" id="KW-1185">Reference proteome</keyword>
<keyword evidence="10" id="KW-0521">NADP</keyword>
<evidence type="ECO:0000256" key="4">
    <source>
        <dbReference type="ARBA" id="ARBA00013213"/>
    </source>
</evidence>
<dbReference type="FunFam" id="3.30.360.10:FF:000005">
    <property type="entry name" value="Homoserine dehydrogenase"/>
    <property type="match status" value="1"/>
</dbReference>
<dbReference type="InterPro" id="IPR005106">
    <property type="entry name" value="Asp/hSer_DH_NAD-bd"/>
</dbReference>
<evidence type="ECO:0000256" key="9">
    <source>
        <dbReference type="ARBA" id="ARBA00023167"/>
    </source>
</evidence>
<comment type="caution">
    <text evidence="14">The sequence shown here is derived from an EMBL/GenBank/DDBJ whole genome shotgun (WGS) entry which is preliminary data.</text>
</comment>
<dbReference type="GO" id="GO:0009088">
    <property type="term" value="P:threonine biosynthetic process"/>
    <property type="evidence" value="ECO:0007669"/>
    <property type="project" value="UniProtKB-KW"/>
</dbReference>
<keyword evidence="8 10" id="KW-0560">Oxidoreductase</keyword>
<comment type="pathway">
    <text evidence="1 10">Amino-acid biosynthesis; L-threonine biosynthesis; L-threonine from L-aspartate: step 3/5.</text>
</comment>
<evidence type="ECO:0000256" key="2">
    <source>
        <dbReference type="ARBA" id="ARBA00005062"/>
    </source>
</evidence>
<evidence type="ECO:0000259" key="12">
    <source>
        <dbReference type="Pfam" id="PF00742"/>
    </source>
</evidence>
<organism evidence="14 15">
    <name type="scientific">Xanthocytophaga agilis</name>
    <dbReference type="NCBI Taxonomy" id="3048010"/>
    <lineage>
        <taxon>Bacteria</taxon>
        <taxon>Pseudomonadati</taxon>
        <taxon>Bacteroidota</taxon>
        <taxon>Cytophagia</taxon>
        <taxon>Cytophagales</taxon>
        <taxon>Rhodocytophagaceae</taxon>
        <taxon>Xanthocytophaga</taxon>
    </lineage>
</organism>
<gene>
    <name evidence="14" type="ORF">QNI22_07130</name>
</gene>
<keyword evidence="6 10" id="KW-0028">Amino-acid biosynthesis</keyword>
<evidence type="ECO:0000256" key="1">
    <source>
        <dbReference type="ARBA" id="ARBA00005056"/>
    </source>
</evidence>
<keyword evidence="7 10" id="KW-0791">Threonine biosynthesis</keyword>
<dbReference type="SUPFAM" id="SSF51735">
    <property type="entry name" value="NAD(P)-binding Rossmann-fold domains"/>
    <property type="match status" value="1"/>
</dbReference>
<dbReference type="InterPro" id="IPR019811">
    <property type="entry name" value="HDH_CS"/>
</dbReference>
<keyword evidence="9 10" id="KW-0486">Methionine biosynthesis</keyword>
<dbReference type="GO" id="GO:0004412">
    <property type="term" value="F:homoserine dehydrogenase activity"/>
    <property type="evidence" value="ECO:0007669"/>
    <property type="project" value="UniProtKB-EC"/>
</dbReference>
<sequence>MSKKLRIGLFGFGVVGQGLYDIFTHTTDFNAEIVKICVKNPHKSRPLPADRFTFDPDDILGDPTINLVVEMINNTEDAYIIAKTALQNGKTVVSASKKMIAENLEELVALQNQYNTPILYEAAVCGSIPIIRNLEEYYDNELLYSVSGIVNGTSNYILSKIFQENLSYETALRQAQEAGFAETDPTADVGGFDALNKLCLLVTHSYGIFVKPEELFNYGIQSLSKHDIQFAKEKGLKIKLVAQTRKLTDDTITAFVMPQFIAPNDYLYSVENEYNGVAVEAAFADKQFFMGKGAGGHPTGSAVLSDISACRYDYQYEYKKHQHTRIHYTNDVILEVYVRYYQEAVLDVIPFLQIHEKYSSHNFHYIIGDINLSDLILIKSDLATQDLFIANTGKKTTASKPLTAPIFVSDQKYI</sequence>
<dbReference type="InterPro" id="IPR036291">
    <property type="entry name" value="NAD(P)-bd_dom_sf"/>
</dbReference>
<comment type="catalytic activity">
    <reaction evidence="10">
        <text>L-homoserine + NADP(+) = L-aspartate 4-semialdehyde + NADPH + H(+)</text>
        <dbReference type="Rhea" id="RHEA:15761"/>
        <dbReference type="ChEBI" id="CHEBI:15378"/>
        <dbReference type="ChEBI" id="CHEBI:57476"/>
        <dbReference type="ChEBI" id="CHEBI:57783"/>
        <dbReference type="ChEBI" id="CHEBI:58349"/>
        <dbReference type="ChEBI" id="CHEBI:537519"/>
        <dbReference type="EC" id="1.1.1.3"/>
    </reaction>
</comment>
<dbReference type="PANTHER" id="PTHR43331">
    <property type="entry name" value="HOMOSERINE DEHYDROGENASE"/>
    <property type="match status" value="1"/>
</dbReference>
<evidence type="ECO:0000256" key="7">
    <source>
        <dbReference type="ARBA" id="ARBA00022697"/>
    </source>
</evidence>
<evidence type="ECO:0000313" key="15">
    <source>
        <dbReference type="Proteomes" id="UP001232063"/>
    </source>
</evidence>